<evidence type="ECO:0000256" key="1">
    <source>
        <dbReference type="ARBA" id="ARBA00006484"/>
    </source>
</evidence>
<evidence type="ECO:0000313" key="3">
    <source>
        <dbReference type="EMBL" id="QUT06700.1"/>
    </source>
</evidence>
<sequence length="266" mass="27895">MQLAPILDLKQRPALVTGAGQGIGRSIALQLAAHNAGGVVINDFHPQRAEEVADEIRSMGFDAIAAPADVSDAQQVRAMLSIARDRFGEIGILVNNAGNAGPSQRPDISAAPFWDVPAADWDRWFSVNLYGVMHCCHAALPSMVARGGGGRIITILSDAGRVGEAGLETYSAAKAGAAGFLRALAKSTGRHSITVNMISMGATVTPTSEDALSNEDLQRKMLQHYVIRRLGTPEDAAAMATFLASEAAGWITGQTIPVNGGYSFAL</sequence>
<dbReference type="InterPro" id="IPR050259">
    <property type="entry name" value="SDR"/>
</dbReference>
<dbReference type="GO" id="GO:0032787">
    <property type="term" value="P:monocarboxylic acid metabolic process"/>
    <property type="evidence" value="ECO:0007669"/>
    <property type="project" value="UniProtKB-ARBA"/>
</dbReference>
<dbReference type="InterPro" id="IPR020904">
    <property type="entry name" value="Sc_DH/Rdtase_CS"/>
</dbReference>
<keyword evidence="4" id="KW-1185">Reference proteome</keyword>
<reference evidence="3" key="1">
    <citation type="submission" date="2021-04" db="EMBL/GenBank/DDBJ databases">
        <title>Isolation of p-tert-butylphenol degrading bacteria Sphingobium phenoxybenzoativorans Tas13 from active sludge.</title>
        <authorList>
            <person name="Li Y."/>
        </authorList>
    </citation>
    <scope>NUCLEOTIDE SEQUENCE</scope>
    <source>
        <strain evidence="3">Tas13</strain>
    </source>
</reference>
<dbReference type="SUPFAM" id="SSF51735">
    <property type="entry name" value="NAD(P)-binding Rossmann-fold domains"/>
    <property type="match status" value="1"/>
</dbReference>
<dbReference type="InterPro" id="IPR002347">
    <property type="entry name" value="SDR_fam"/>
</dbReference>
<dbReference type="KEGG" id="spph:KFK14_04460"/>
<name>A0A975Q273_9SPHN</name>
<dbReference type="PRINTS" id="PR00080">
    <property type="entry name" value="SDRFAMILY"/>
</dbReference>
<dbReference type="CDD" id="cd05233">
    <property type="entry name" value="SDR_c"/>
    <property type="match status" value="1"/>
</dbReference>
<dbReference type="PRINTS" id="PR00081">
    <property type="entry name" value="GDHRDH"/>
</dbReference>
<dbReference type="EMBL" id="CP073910">
    <property type="protein sequence ID" value="QUT06700.1"/>
    <property type="molecule type" value="Genomic_DNA"/>
</dbReference>
<gene>
    <name evidence="3" type="ORF">KFK14_04460</name>
</gene>
<dbReference type="Proteomes" id="UP000681425">
    <property type="component" value="Chromosome"/>
</dbReference>
<evidence type="ECO:0000313" key="4">
    <source>
        <dbReference type="Proteomes" id="UP000681425"/>
    </source>
</evidence>
<dbReference type="Pfam" id="PF13561">
    <property type="entry name" value="adh_short_C2"/>
    <property type="match status" value="1"/>
</dbReference>
<dbReference type="PROSITE" id="PS00061">
    <property type="entry name" value="ADH_SHORT"/>
    <property type="match status" value="1"/>
</dbReference>
<dbReference type="PANTHER" id="PTHR42879">
    <property type="entry name" value="3-OXOACYL-(ACYL-CARRIER-PROTEIN) REDUCTASE"/>
    <property type="match status" value="1"/>
</dbReference>
<proteinExistence type="inferred from homology"/>
<dbReference type="InterPro" id="IPR036291">
    <property type="entry name" value="NAD(P)-bd_dom_sf"/>
</dbReference>
<dbReference type="Gene3D" id="3.40.50.720">
    <property type="entry name" value="NAD(P)-binding Rossmann-like Domain"/>
    <property type="match status" value="1"/>
</dbReference>
<dbReference type="AlphaFoldDB" id="A0A975Q273"/>
<comment type="similarity">
    <text evidence="1">Belongs to the short-chain dehydrogenases/reductases (SDR) family.</text>
</comment>
<dbReference type="FunFam" id="3.40.50.720:FF:000084">
    <property type="entry name" value="Short-chain dehydrogenase reductase"/>
    <property type="match status" value="1"/>
</dbReference>
<organism evidence="3 4">
    <name type="scientific">Sphingobium phenoxybenzoativorans</name>
    <dbReference type="NCBI Taxonomy" id="1592790"/>
    <lineage>
        <taxon>Bacteria</taxon>
        <taxon>Pseudomonadati</taxon>
        <taxon>Pseudomonadota</taxon>
        <taxon>Alphaproteobacteria</taxon>
        <taxon>Sphingomonadales</taxon>
        <taxon>Sphingomonadaceae</taxon>
        <taxon>Sphingobium</taxon>
    </lineage>
</organism>
<evidence type="ECO:0000256" key="2">
    <source>
        <dbReference type="ARBA" id="ARBA00051383"/>
    </source>
</evidence>
<dbReference type="PANTHER" id="PTHR42879:SF2">
    <property type="entry name" value="3-OXOACYL-[ACYL-CARRIER-PROTEIN] REDUCTASE FABG"/>
    <property type="match status" value="1"/>
</dbReference>
<protein>
    <submittedName>
        <fullName evidence="3">SDR family oxidoreductase</fullName>
    </submittedName>
</protein>
<comment type="catalytic activity">
    <reaction evidence="2">
        <text>2,5-dichlorocyclohexa-2,5-dien-1,4-diol + NAD(+) = 2,5-dichlorohydroquinone + NADH + H(+)</text>
        <dbReference type="Rhea" id="RHEA:15741"/>
        <dbReference type="ChEBI" id="CHEBI:15378"/>
        <dbReference type="ChEBI" id="CHEBI:27545"/>
        <dbReference type="ChEBI" id="CHEBI:28975"/>
        <dbReference type="ChEBI" id="CHEBI:57540"/>
        <dbReference type="ChEBI" id="CHEBI:57945"/>
    </reaction>
</comment>
<accession>A0A975Q273</accession>